<dbReference type="InterPro" id="IPR000182">
    <property type="entry name" value="GNAT_dom"/>
</dbReference>
<dbReference type="PANTHER" id="PTHR43420">
    <property type="entry name" value="ACETYLTRANSFERASE"/>
    <property type="match status" value="1"/>
</dbReference>
<evidence type="ECO:0000256" key="2">
    <source>
        <dbReference type="ARBA" id="ARBA00023315"/>
    </source>
</evidence>
<dbReference type="Proteomes" id="UP001310890">
    <property type="component" value="Unassembled WGS sequence"/>
</dbReference>
<dbReference type="AlphaFoldDB" id="A0AAN7TGW8"/>
<evidence type="ECO:0000313" key="5">
    <source>
        <dbReference type="Proteomes" id="UP001310890"/>
    </source>
</evidence>
<evidence type="ECO:0000256" key="1">
    <source>
        <dbReference type="ARBA" id="ARBA00022679"/>
    </source>
</evidence>
<dbReference type="Gene3D" id="3.40.630.30">
    <property type="match status" value="1"/>
</dbReference>
<keyword evidence="2" id="KW-0012">Acyltransferase</keyword>
<accession>A0AAN7TGW8</accession>
<dbReference type="InterPro" id="IPR016181">
    <property type="entry name" value="Acyl_CoA_acyltransferase"/>
</dbReference>
<dbReference type="PROSITE" id="PS51186">
    <property type="entry name" value="GNAT"/>
    <property type="match status" value="1"/>
</dbReference>
<evidence type="ECO:0000259" key="3">
    <source>
        <dbReference type="PROSITE" id="PS51186"/>
    </source>
</evidence>
<evidence type="ECO:0000313" key="4">
    <source>
        <dbReference type="EMBL" id="KAK5115926.1"/>
    </source>
</evidence>
<organism evidence="4 5">
    <name type="scientific">Meristemomyces frigidus</name>
    <dbReference type="NCBI Taxonomy" id="1508187"/>
    <lineage>
        <taxon>Eukaryota</taxon>
        <taxon>Fungi</taxon>
        <taxon>Dikarya</taxon>
        <taxon>Ascomycota</taxon>
        <taxon>Pezizomycotina</taxon>
        <taxon>Dothideomycetes</taxon>
        <taxon>Dothideomycetidae</taxon>
        <taxon>Mycosphaerellales</taxon>
        <taxon>Teratosphaeriaceae</taxon>
        <taxon>Meristemomyces</taxon>
    </lineage>
</organism>
<keyword evidence="1" id="KW-0808">Transferase</keyword>
<comment type="caution">
    <text evidence="4">The sequence shown here is derived from an EMBL/GenBank/DDBJ whole genome shotgun (WGS) entry which is preliminary data.</text>
</comment>
<dbReference type="EMBL" id="JAVRRL010000010">
    <property type="protein sequence ID" value="KAK5115926.1"/>
    <property type="molecule type" value="Genomic_DNA"/>
</dbReference>
<dbReference type="Pfam" id="PF13508">
    <property type="entry name" value="Acetyltransf_7"/>
    <property type="match status" value="1"/>
</dbReference>
<dbReference type="GO" id="GO:0016747">
    <property type="term" value="F:acyltransferase activity, transferring groups other than amino-acyl groups"/>
    <property type="evidence" value="ECO:0007669"/>
    <property type="project" value="InterPro"/>
</dbReference>
<dbReference type="PANTHER" id="PTHR43420:SF12">
    <property type="entry name" value="N-ACETYLTRANSFERASE DOMAIN-CONTAINING PROTEIN"/>
    <property type="match status" value="1"/>
</dbReference>
<dbReference type="CDD" id="cd04301">
    <property type="entry name" value="NAT_SF"/>
    <property type="match status" value="1"/>
</dbReference>
<dbReference type="InterPro" id="IPR050680">
    <property type="entry name" value="YpeA/RimI_acetyltransf"/>
</dbReference>
<feature type="domain" description="N-acetyltransferase" evidence="3">
    <location>
        <begin position="89"/>
        <end position="257"/>
    </location>
</feature>
<protein>
    <recommendedName>
        <fullName evidence="3">N-acetyltransferase domain-containing protein</fullName>
    </recommendedName>
</protein>
<reference evidence="4" key="1">
    <citation type="submission" date="2023-08" db="EMBL/GenBank/DDBJ databases">
        <title>Black Yeasts Isolated from many extreme environments.</title>
        <authorList>
            <person name="Coleine C."/>
            <person name="Stajich J.E."/>
            <person name="Selbmann L."/>
        </authorList>
    </citation>
    <scope>NUCLEOTIDE SEQUENCE</scope>
    <source>
        <strain evidence="4">CCFEE 5401</strain>
    </source>
</reference>
<dbReference type="SUPFAM" id="SSF55729">
    <property type="entry name" value="Acyl-CoA N-acyltransferases (Nat)"/>
    <property type="match status" value="1"/>
</dbReference>
<proteinExistence type="predicted"/>
<name>A0AAN7TGW8_9PEZI</name>
<gene>
    <name evidence="4" type="ORF">LTR62_000382</name>
</gene>
<sequence length="272" mass="29753">MPIIPLPSLTPEVADTEITPEAHQLARKWRQFRLQALRTAPEAFAATYEIESQRPLSSTVERLSTSKATHFVAANRTVPAEYDTYGVLEKIQAAIECEWQGVIVLLGPMAEDGSTLITAKRDPFTKATASDHAASIEAFALQLLKGMQEAESQQPGCFHFHLNAIFVLPSARGQGVGLRLIRAALAEAEKLCSMARVKGCKVTILVDEENLGAKKLYARAGFVAVGTEVYVQQARGLVKGEEGRRERVAVLMERVVVVEKVGGEREREVEGV</sequence>